<proteinExistence type="predicted"/>
<reference evidence="2" key="1">
    <citation type="journal article" date="2014" name="Int. J. Syst. Evol. Microbiol.">
        <title>Complete genome sequence of Corynebacterium casei LMG S-19264T (=DSM 44701T), isolated from a smear-ripened cheese.</title>
        <authorList>
            <consortium name="US DOE Joint Genome Institute (JGI-PGF)"/>
            <person name="Walter F."/>
            <person name="Albersmeier A."/>
            <person name="Kalinowski J."/>
            <person name="Ruckert C."/>
        </authorList>
    </citation>
    <scope>NUCLEOTIDE SEQUENCE</scope>
    <source>
        <strain evidence="2">JCM 3091</strain>
    </source>
</reference>
<protein>
    <recommendedName>
        <fullName evidence="4">Transposase</fullName>
    </recommendedName>
</protein>
<evidence type="ECO:0000256" key="1">
    <source>
        <dbReference type="SAM" id="MobiDB-lite"/>
    </source>
</evidence>
<feature type="region of interest" description="Disordered" evidence="1">
    <location>
        <begin position="89"/>
        <end position="118"/>
    </location>
</feature>
<gene>
    <name evidence="2" type="ORF">GCM10010124_30860</name>
</gene>
<organism evidence="2 3">
    <name type="scientific">Pilimelia terevasa</name>
    <dbReference type="NCBI Taxonomy" id="53372"/>
    <lineage>
        <taxon>Bacteria</taxon>
        <taxon>Bacillati</taxon>
        <taxon>Actinomycetota</taxon>
        <taxon>Actinomycetes</taxon>
        <taxon>Micromonosporales</taxon>
        <taxon>Micromonosporaceae</taxon>
        <taxon>Pilimelia</taxon>
    </lineage>
</organism>
<name>A0A8J3BTY6_9ACTN</name>
<dbReference type="Proteomes" id="UP000662200">
    <property type="component" value="Unassembled WGS sequence"/>
</dbReference>
<reference evidence="2" key="2">
    <citation type="submission" date="2020-09" db="EMBL/GenBank/DDBJ databases">
        <authorList>
            <person name="Sun Q."/>
            <person name="Ohkuma M."/>
        </authorList>
    </citation>
    <scope>NUCLEOTIDE SEQUENCE</scope>
    <source>
        <strain evidence="2">JCM 3091</strain>
    </source>
</reference>
<evidence type="ECO:0000313" key="2">
    <source>
        <dbReference type="EMBL" id="GGK36047.1"/>
    </source>
</evidence>
<comment type="caution">
    <text evidence="2">The sequence shown here is derived from an EMBL/GenBank/DDBJ whole genome shotgun (WGS) entry which is preliminary data.</text>
</comment>
<sequence>MAAGENRVQRLCAQQRIWSVFSRRARKSLRRSGPPVQDDLVGREFTATAPDRLWLTDITPLLGTPLPATGWSFASTSWSRARACRGPRIGFRGVESGSPAETTGHRLGRGPAGAGRWP</sequence>
<evidence type="ECO:0000313" key="3">
    <source>
        <dbReference type="Proteomes" id="UP000662200"/>
    </source>
</evidence>
<keyword evidence="3" id="KW-1185">Reference proteome</keyword>
<evidence type="ECO:0008006" key="4">
    <source>
        <dbReference type="Google" id="ProtNLM"/>
    </source>
</evidence>
<accession>A0A8J3BTY6</accession>
<dbReference type="EMBL" id="BMQC01000011">
    <property type="protein sequence ID" value="GGK36047.1"/>
    <property type="molecule type" value="Genomic_DNA"/>
</dbReference>
<dbReference type="AlphaFoldDB" id="A0A8J3BTY6"/>